<evidence type="ECO:0000313" key="2">
    <source>
        <dbReference type="Proteomes" id="UP000049127"/>
    </source>
</evidence>
<protein>
    <submittedName>
        <fullName evidence="1">Uncharacterized protein</fullName>
    </submittedName>
</protein>
<accession>A0A0C7QMH6</accession>
<dbReference type="Proteomes" id="UP000049127">
    <property type="component" value="Unassembled WGS sequence"/>
</dbReference>
<dbReference type="RefSeq" id="WP_155550094.1">
    <property type="nucleotide sequence ID" value="NZ_CEKZ01000001.1"/>
</dbReference>
<dbReference type="EMBL" id="CEKZ01000001">
    <property type="protein sequence ID" value="CEQ02037.1"/>
    <property type="molecule type" value="Genomic_DNA"/>
</dbReference>
<evidence type="ECO:0000313" key="1">
    <source>
        <dbReference type="EMBL" id="CEQ02037.1"/>
    </source>
</evidence>
<proteinExistence type="predicted"/>
<gene>
    <name evidence="1" type="ORF">R28058_33941</name>
</gene>
<organism evidence="1 2">
    <name type="scientific">Paraclostridium sordellii</name>
    <name type="common">Clostridium sordellii</name>
    <dbReference type="NCBI Taxonomy" id="1505"/>
    <lineage>
        <taxon>Bacteria</taxon>
        <taxon>Bacillati</taxon>
        <taxon>Bacillota</taxon>
        <taxon>Clostridia</taxon>
        <taxon>Peptostreptococcales</taxon>
        <taxon>Peptostreptococcaceae</taxon>
        <taxon>Paraclostridium</taxon>
    </lineage>
</organism>
<name>A0A0C7QMH6_PARSO</name>
<sequence length="50" mass="5691">MRINVIACPSCGQADCLEKDKEFDYNGTFECECGEEFTLAEAKIIELERK</sequence>
<dbReference type="AlphaFoldDB" id="A0A0C7QMH6"/>
<reference evidence="1 2" key="1">
    <citation type="submission" date="2015-01" db="EMBL/GenBank/DDBJ databases">
        <authorList>
            <person name="Aslett A.Martin."/>
            <person name="De Silva Nishadi"/>
        </authorList>
    </citation>
    <scope>NUCLEOTIDE SEQUENCE [LARGE SCALE GENOMIC DNA]</scope>
    <source>
        <strain evidence="1 2">R28058</strain>
    </source>
</reference>